<dbReference type="EMBL" id="BFEA01000767">
    <property type="protein sequence ID" value="GBG89864.1"/>
    <property type="molecule type" value="Genomic_DNA"/>
</dbReference>
<comment type="subcellular location">
    <subcellularLocation>
        <location evidence="1">Nucleus</location>
        <location evidence="1">Nucleolus</location>
    </subcellularLocation>
</comment>
<dbReference type="InterPro" id="IPR012976">
    <property type="entry name" value="NOSIC"/>
</dbReference>
<comment type="similarity">
    <text evidence="2">Belongs to the NOP5/NOP56 family.</text>
</comment>
<feature type="region of interest" description="Disordered" evidence="6">
    <location>
        <begin position="290"/>
        <end position="318"/>
    </location>
</feature>
<evidence type="ECO:0000256" key="2">
    <source>
        <dbReference type="ARBA" id="ARBA00009211"/>
    </source>
</evidence>
<dbReference type="SUPFAM" id="SSF56672">
    <property type="entry name" value="DNA/RNA polymerases"/>
    <property type="match status" value="2"/>
</dbReference>
<dbReference type="GO" id="GO:0031428">
    <property type="term" value="C:box C/D methylation guide snoRNP complex"/>
    <property type="evidence" value="ECO:0007669"/>
    <property type="project" value="InterPro"/>
</dbReference>
<evidence type="ECO:0000313" key="10">
    <source>
        <dbReference type="Proteomes" id="UP000265515"/>
    </source>
</evidence>
<dbReference type="Pfam" id="PF01798">
    <property type="entry name" value="Nop"/>
    <property type="match status" value="1"/>
</dbReference>
<organism evidence="9 10">
    <name type="scientific">Chara braunii</name>
    <name type="common">Braun's stonewort</name>
    <dbReference type="NCBI Taxonomy" id="69332"/>
    <lineage>
        <taxon>Eukaryota</taxon>
        <taxon>Viridiplantae</taxon>
        <taxon>Streptophyta</taxon>
        <taxon>Charophyceae</taxon>
        <taxon>Charales</taxon>
        <taxon>Characeae</taxon>
        <taxon>Chara</taxon>
    </lineage>
</organism>
<name>A0A388M5K3_CHABU</name>
<dbReference type="PROSITE" id="PS51358">
    <property type="entry name" value="NOP"/>
    <property type="match status" value="1"/>
</dbReference>
<feature type="domain" description="Nop" evidence="8">
    <location>
        <begin position="872"/>
        <end position="990"/>
    </location>
</feature>
<dbReference type="FunFam" id="3.30.70.270:FF:000003">
    <property type="entry name" value="Transposon Ty3-G Gag-Pol polyprotein"/>
    <property type="match status" value="1"/>
</dbReference>
<keyword evidence="10" id="KW-1185">Reference proteome</keyword>
<feature type="compositionally biased region" description="Polar residues" evidence="6">
    <location>
        <begin position="1"/>
        <end position="20"/>
    </location>
</feature>
<feature type="compositionally biased region" description="Basic and acidic residues" evidence="6">
    <location>
        <begin position="1106"/>
        <end position="1133"/>
    </location>
</feature>
<dbReference type="InterPro" id="IPR042239">
    <property type="entry name" value="Nop_C"/>
</dbReference>
<keyword evidence="4" id="KW-0539">Nucleus</keyword>
<dbReference type="SMART" id="SM00931">
    <property type="entry name" value="NOSIC"/>
    <property type="match status" value="1"/>
</dbReference>
<dbReference type="FunFam" id="1.10.246.90:FF:000004">
    <property type="entry name" value="Nucleolar protein 58"/>
    <property type="match status" value="1"/>
</dbReference>
<dbReference type="InterPro" id="IPR043502">
    <property type="entry name" value="DNA/RNA_pol_sf"/>
</dbReference>
<feature type="compositionally biased region" description="Polar residues" evidence="6">
    <location>
        <begin position="290"/>
        <end position="311"/>
    </location>
</feature>
<dbReference type="InterPro" id="IPR043128">
    <property type="entry name" value="Rev_trsase/Diguanyl_cyclase"/>
</dbReference>
<dbReference type="Gene3D" id="3.10.10.10">
    <property type="entry name" value="HIV Type 1 Reverse Transcriptase, subunit A, domain 1"/>
    <property type="match status" value="1"/>
</dbReference>
<dbReference type="InterPro" id="IPR000477">
    <property type="entry name" value="RT_dom"/>
</dbReference>
<dbReference type="Proteomes" id="UP000265515">
    <property type="component" value="Unassembled WGS sequence"/>
</dbReference>
<dbReference type="SUPFAM" id="SSF89124">
    <property type="entry name" value="Nop domain"/>
    <property type="match status" value="1"/>
</dbReference>
<dbReference type="GO" id="GO:0030515">
    <property type="term" value="F:snoRNA binding"/>
    <property type="evidence" value="ECO:0007669"/>
    <property type="project" value="InterPro"/>
</dbReference>
<evidence type="ECO:0000256" key="1">
    <source>
        <dbReference type="ARBA" id="ARBA00004604"/>
    </source>
</evidence>
<dbReference type="OrthoDB" id="6780543at2759"/>
<dbReference type="FunFam" id="1.10.287.4070:FF:000001">
    <property type="entry name" value="Probable Nucleolar protein 58"/>
    <property type="match status" value="1"/>
</dbReference>
<feature type="region of interest" description="Disordered" evidence="6">
    <location>
        <begin position="1031"/>
        <end position="1206"/>
    </location>
</feature>
<evidence type="ECO:0000256" key="6">
    <source>
        <dbReference type="SAM" id="MobiDB-lite"/>
    </source>
</evidence>
<comment type="function">
    <text evidence="5">Required for 60S ribosomal subunit biogenesis.</text>
</comment>
<dbReference type="InterPro" id="IPR002687">
    <property type="entry name" value="Nop_dom"/>
</dbReference>
<protein>
    <recommendedName>
        <fullName evidence="11">Nop domain-containing protein</fullName>
    </recommendedName>
</protein>
<dbReference type="InterPro" id="IPR036070">
    <property type="entry name" value="Nop_dom_sf"/>
</dbReference>
<evidence type="ECO:0008006" key="11">
    <source>
        <dbReference type="Google" id="ProtNLM"/>
    </source>
</evidence>
<feature type="domain" description="Reverse transcriptase" evidence="7">
    <location>
        <begin position="394"/>
        <end position="599"/>
    </location>
</feature>
<evidence type="ECO:0000259" key="8">
    <source>
        <dbReference type="PROSITE" id="PS51358"/>
    </source>
</evidence>
<proteinExistence type="inferred from homology"/>
<dbReference type="Gene3D" id="3.30.70.270">
    <property type="match status" value="1"/>
</dbReference>
<dbReference type="PROSITE" id="PS50878">
    <property type="entry name" value="RT_POL"/>
    <property type="match status" value="1"/>
</dbReference>
<evidence type="ECO:0000256" key="5">
    <source>
        <dbReference type="ARBA" id="ARBA00058481"/>
    </source>
</evidence>
<dbReference type="Pfam" id="PF00078">
    <property type="entry name" value="RVT_1"/>
    <property type="match status" value="1"/>
</dbReference>
<dbReference type="AlphaFoldDB" id="A0A388M5K3"/>
<dbReference type="PANTHER" id="PTHR10894">
    <property type="entry name" value="NUCLEOLAR PROTEIN 5 NUCLEOLAR PROTEIN NOP5 NOP58"/>
    <property type="match status" value="1"/>
</dbReference>
<dbReference type="Gene3D" id="1.10.246.90">
    <property type="entry name" value="Nop domain"/>
    <property type="match status" value="1"/>
</dbReference>
<dbReference type="Gramene" id="GBG89864">
    <property type="protein sequence ID" value="GBG89864"/>
    <property type="gene ID" value="CBR_g49712"/>
</dbReference>
<dbReference type="Pfam" id="PF08156">
    <property type="entry name" value="NOP5NT"/>
    <property type="match status" value="1"/>
</dbReference>
<comment type="caution">
    <text evidence="9">The sequence shown here is derived from an EMBL/GenBank/DDBJ whole genome shotgun (WGS) entry which is preliminary data.</text>
</comment>
<dbReference type="STRING" id="69332.A0A388M5K3"/>
<dbReference type="GO" id="GO:0032040">
    <property type="term" value="C:small-subunit processome"/>
    <property type="evidence" value="ECO:0007669"/>
    <property type="project" value="InterPro"/>
</dbReference>
<sequence length="1206" mass="133469">MEGSSSEEIAATQSTTQVSAPSAAHDQAHADTMDLYAVLMAIQAQLSMLGPLQAQINVLALDVNRLKVSPHRSPHRSHTPSPTGSESGSPQLQSPRHRGSPSSGGQAQHSPAAVASAAAAQTTPSAAAVLLITVAPTVSTTAVDAAVQTPRRYHSSAYFDVLETGYDFILGTPWSRRFRGTEAEWATETLVLKTKCGQTHRVPFIGTTGDTPPDLPPQNPRPSRSHPDITFTSPRQFAHFIRQEDVTFYSVNVMNLLRYNPLCPEVELISLEPDPPDPSSIFAAPISTSIRQPADTPSTSQAPEPSTVESTHTSRADADAEELTRFTADLEPAVRDLIREYRDVFPPYFSYNRIPPMRSVEHSIQLVPDYRVHHQAPYRLSIPEATELKRQLEELLRLGFIKPSNSPWGVPVLFACKADGTLRLCIDYRGLNRYTVKNSYPMPRADELFDRLAGNRFFTKIDLRSSYHQIRVATEDQPKTAFRSCFGHYDYHQIRVAIEDQPKTAFRSCFGHYEFTVMPFGLTNAPATFQTAMNDIFRDILEEYVLVYLDDILVYSRTLEDHIRHLRDVLQRLHTRGFYAKLSKCRFAQRKVDFLGHHVSDQGLHMDDVKITAIAEWPILHKEFETPDAAHKVVKLKAFEKFGNTAEALSAATALVESKLDKRLKKFLKAQCQGDTLALADSKLGNIIKEKLGINCMHGSAVMELMRGVRAQLSELVGAFAGQDLTPMSLGLSHSLSRYKLKFSPDKVDTMIVQAIGLLDELDKELNTYAMRVREWYGWHFPEMTKIVSDNIEYAKAVKFMGTRENAASLDFSGIIAEEVESELKDAAVISMGTEVSEQDMENIMALCDQVIALSEYRAQLFDYLRSRMSAIAPNLTVLVGELVGARLIAHAGSLINLAKHPASTVQILGAEKALFRALKTKHETPKYGLIYHASLVGQAAAKYKGKISRVLAAKCALSARVDALGESQEATIGFESRLKVEARVRQAEGKALGKISGAAKGKAKLDAYDKDRKADAPALITATRTYNPAADIRVPKAEDKEKKRKKAEEEPTPMETDEEAPKKKKKGADGVAEVQVKKEMDDESMEEDKEDVSKQEKKKKKKKKGLGEDESGKVKKEQVIVDEMKDGEGSAEKKKKKKKDSAAEADVMQVGSEDDGAADGKTEKTKKKKKKDTGAGSAGKGSPDEVEMEEAAAKKKKKKDRKEKS</sequence>
<reference evidence="9 10" key="1">
    <citation type="journal article" date="2018" name="Cell">
        <title>The Chara Genome: Secondary Complexity and Implications for Plant Terrestrialization.</title>
        <authorList>
            <person name="Nishiyama T."/>
            <person name="Sakayama H."/>
            <person name="Vries J.D."/>
            <person name="Buschmann H."/>
            <person name="Saint-Marcoux D."/>
            <person name="Ullrich K.K."/>
            <person name="Haas F.B."/>
            <person name="Vanderstraeten L."/>
            <person name="Becker D."/>
            <person name="Lang D."/>
            <person name="Vosolsobe S."/>
            <person name="Rombauts S."/>
            <person name="Wilhelmsson P.K.I."/>
            <person name="Janitza P."/>
            <person name="Kern R."/>
            <person name="Heyl A."/>
            <person name="Rumpler F."/>
            <person name="Villalobos L.I.A.C."/>
            <person name="Clay J.M."/>
            <person name="Skokan R."/>
            <person name="Toyoda A."/>
            <person name="Suzuki Y."/>
            <person name="Kagoshima H."/>
            <person name="Schijlen E."/>
            <person name="Tajeshwar N."/>
            <person name="Catarino B."/>
            <person name="Hetherington A.J."/>
            <person name="Saltykova A."/>
            <person name="Bonnot C."/>
            <person name="Breuninger H."/>
            <person name="Symeonidi A."/>
            <person name="Radhakrishnan G.V."/>
            <person name="Van Nieuwerburgh F."/>
            <person name="Deforce D."/>
            <person name="Chang C."/>
            <person name="Karol K.G."/>
            <person name="Hedrich R."/>
            <person name="Ulvskov P."/>
            <person name="Glockner G."/>
            <person name="Delwiche C.F."/>
            <person name="Petrasek J."/>
            <person name="Van de Peer Y."/>
            <person name="Friml J."/>
            <person name="Beilby M."/>
            <person name="Dolan L."/>
            <person name="Kohara Y."/>
            <person name="Sugano S."/>
            <person name="Fujiyama A."/>
            <person name="Delaux P.-M."/>
            <person name="Quint M."/>
            <person name="TheiBen G."/>
            <person name="Hagemann M."/>
            <person name="Harholt J."/>
            <person name="Dunand C."/>
            <person name="Zachgo S."/>
            <person name="Langdale J."/>
            <person name="Maumus F."/>
            <person name="Straeten D.V.D."/>
            <person name="Gould S.B."/>
            <person name="Rensing S.A."/>
        </authorList>
    </citation>
    <scope>NUCLEOTIDE SEQUENCE [LARGE SCALE GENOMIC DNA]</scope>
    <source>
        <strain evidence="9 10">S276</strain>
    </source>
</reference>
<feature type="compositionally biased region" description="Low complexity" evidence="6">
    <location>
        <begin position="100"/>
        <end position="118"/>
    </location>
</feature>
<feature type="region of interest" description="Disordered" evidence="6">
    <location>
        <begin position="1"/>
        <end position="25"/>
    </location>
</feature>
<dbReference type="PANTHER" id="PTHR10894:SF1">
    <property type="entry name" value="NUCLEOLAR PROTEIN 58"/>
    <property type="match status" value="1"/>
</dbReference>
<gene>
    <name evidence="9" type="ORF">CBR_g49712</name>
</gene>
<accession>A0A388M5K3</accession>
<feature type="compositionally biased region" description="Acidic residues" evidence="6">
    <location>
        <begin position="1082"/>
        <end position="1091"/>
    </location>
</feature>
<dbReference type="InterPro" id="IPR045056">
    <property type="entry name" value="Nop56/Nop58"/>
</dbReference>
<dbReference type="GO" id="GO:0042254">
    <property type="term" value="P:ribosome biogenesis"/>
    <property type="evidence" value="ECO:0007669"/>
    <property type="project" value="UniProtKB-KW"/>
</dbReference>
<dbReference type="CDD" id="cd01647">
    <property type="entry name" value="RT_LTR"/>
    <property type="match status" value="1"/>
</dbReference>
<feature type="compositionally biased region" description="Basic and acidic residues" evidence="6">
    <location>
        <begin position="1034"/>
        <end position="1050"/>
    </location>
</feature>
<evidence type="ECO:0000259" key="7">
    <source>
        <dbReference type="PROSITE" id="PS50878"/>
    </source>
</evidence>
<keyword evidence="3" id="KW-0690">Ribosome biogenesis</keyword>
<feature type="region of interest" description="Disordered" evidence="6">
    <location>
        <begin position="203"/>
        <end position="230"/>
    </location>
</feature>
<dbReference type="Gene3D" id="1.10.287.4070">
    <property type="match status" value="1"/>
</dbReference>
<feature type="region of interest" description="Disordered" evidence="6">
    <location>
        <begin position="69"/>
        <end position="118"/>
    </location>
</feature>
<evidence type="ECO:0000313" key="9">
    <source>
        <dbReference type="EMBL" id="GBG89864.1"/>
    </source>
</evidence>
<dbReference type="InterPro" id="IPR012974">
    <property type="entry name" value="NOP58/56_N"/>
</dbReference>
<evidence type="ECO:0000256" key="4">
    <source>
        <dbReference type="ARBA" id="ARBA00023242"/>
    </source>
</evidence>
<feature type="compositionally biased region" description="Basic residues" evidence="6">
    <location>
        <begin position="69"/>
        <end position="78"/>
    </location>
</feature>
<feature type="compositionally biased region" description="Basic residues" evidence="6">
    <location>
        <begin position="1195"/>
        <end position="1206"/>
    </location>
</feature>
<feature type="compositionally biased region" description="Low complexity" evidence="6">
    <location>
        <begin position="79"/>
        <end position="90"/>
    </location>
</feature>
<evidence type="ECO:0000256" key="3">
    <source>
        <dbReference type="ARBA" id="ARBA00022517"/>
    </source>
</evidence>